<keyword evidence="3 6" id="KW-0010">Activator</keyword>
<dbReference type="EMBL" id="CAJFCW020000004">
    <property type="protein sequence ID" value="CAG9112456.1"/>
    <property type="molecule type" value="Genomic_DNA"/>
</dbReference>
<dbReference type="EMBL" id="CAJFDH010000004">
    <property type="protein sequence ID" value="CAD5219352.1"/>
    <property type="molecule type" value="Genomic_DNA"/>
</dbReference>
<organism evidence="7 8">
    <name type="scientific">Bursaphelenchus okinawaensis</name>
    <dbReference type="NCBI Taxonomy" id="465554"/>
    <lineage>
        <taxon>Eukaryota</taxon>
        <taxon>Metazoa</taxon>
        <taxon>Ecdysozoa</taxon>
        <taxon>Nematoda</taxon>
        <taxon>Chromadorea</taxon>
        <taxon>Rhabditida</taxon>
        <taxon>Tylenchina</taxon>
        <taxon>Tylenchomorpha</taxon>
        <taxon>Aphelenchoidea</taxon>
        <taxon>Aphelenchoididae</taxon>
        <taxon>Bursaphelenchus</taxon>
    </lineage>
</organism>
<dbReference type="InterPro" id="IPR037212">
    <property type="entry name" value="Med7/Med21-like"/>
</dbReference>
<comment type="function">
    <text evidence="6">Component of the Mediator complex, a coactivator involved in the regulated transcription of nearly all RNA polymerase II-dependent genes. Mediator functions as a bridge to convey information from gene-specific regulatory proteins to the basal RNA polymerase II transcription machinery. Mediator is recruited to promoters by direct interactions with regulatory proteins and serves as a scaffold for the assembly of a functional preinitiation complex with RNA polymerase II and the general transcription factors.</text>
</comment>
<keyword evidence="8" id="KW-1185">Reference proteome</keyword>
<name>A0A811KV75_9BILA</name>
<dbReference type="OrthoDB" id="526653at2759"/>
<comment type="caution">
    <text evidence="7">The sequence shown here is derived from an EMBL/GenBank/DDBJ whole genome shotgun (WGS) entry which is preliminary data.</text>
</comment>
<evidence type="ECO:0000313" key="7">
    <source>
        <dbReference type="EMBL" id="CAD5219352.1"/>
    </source>
</evidence>
<comment type="subcellular location">
    <subcellularLocation>
        <location evidence="1 6">Nucleus</location>
    </subcellularLocation>
</comment>
<dbReference type="GO" id="GO:0016592">
    <property type="term" value="C:mediator complex"/>
    <property type="evidence" value="ECO:0007669"/>
    <property type="project" value="UniProtKB-UniRule"/>
</dbReference>
<proteinExistence type="inferred from homology"/>
<keyword evidence="2 6" id="KW-0805">Transcription regulation</keyword>
<dbReference type="GO" id="GO:0003712">
    <property type="term" value="F:transcription coregulator activity"/>
    <property type="evidence" value="ECO:0007669"/>
    <property type="project" value="TreeGrafter"/>
</dbReference>
<evidence type="ECO:0000313" key="8">
    <source>
        <dbReference type="Proteomes" id="UP000614601"/>
    </source>
</evidence>
<dbReference type="InterPro" id="IPR021384">
    <property type="entry name" value="Mediator_Med21"/>
</dbReference>
<comment type="subunit">
    <text evidence="6">Component of the Mediator complex.</text>
</comment>
<keyword evidence="4 6" id="KW-0804">Transcription</keyword>
<dbReference type="Proteomes" id="UP000783686">
    <property type="component" value="Unassembled WGS sequence"/>
</dbReference>
<sequence>MTDRFTQIQDLVNEMANTMCNAVGVLQASALPCEFKELSQDLLNEQNTELYALTIARLCKDIDILIESIPAEEKTEEVAAEEMTVMDIEHKKLTEDLKKRSEEIDDLLGNISEELLHVSKAQMDSRPSY</sequence>
<accession>A0A811KV75</accession>
<evidence type="ECO:0000256" key="1">
    <source>
        <dbReference type="ARBA" id="ARBA00004123"/>
    </source>
</evidence>
<dbReference type="AlphaFoldDB" id="A0A811KV75"/>
<dbReference type="PANTHER" id="PTHR13381">
    <property type="entry name" value="RNA POLYMERASE II HOLOENZYME COMPONENT SRB7"/>
    <property type="match status" value="1"/>
</dbReference>
<keyword evidence="5 6" id="KW-0539">Nucleus</keyword>
<evidence type="ECO:0000256" key="6">
    <source>
        <dbReference type="RuleBase" id="RU366036"/>
    </source>
</evidence>
<dbReference type="Gene3D" id="6.10.280.10">
    <property type="entry name" value="Mediator complex, subunit Med21"/>
    <property type="match status" value="1"/>
</dbReference>
<dbReference type="PANTHER" id="PTHR13381:SF0">
    <property type="entry name" value="MEDIATOR OF RNA POLYMERASE II TRANSCRIPTION SUBUNIT 21"/>
    <property type="match status" value="1"/>
</dbReference>
<comment type="similarity">
    <text evidence="6">Belongs to the Mediator complex subunit 21 family.</text>
</comment>
<dbReference type="SUPFAM" id="SSF140718">
    <property type="entry name" value="Mediator hinge subcomplex-like"/>
    <property type="match status" value="1"/>
</dbReference>
<evidence type="ECO:0000256" key="5">
    <source>
        <dbReference type="ARBA" id="ARBA00023242"/>
    </source>
</evidence>
<evidence type="ECO:0000256" key="4">
    <source>
        <dbReference type="ARBA" id="ARBA00023163"/>
    </source>
</evidence>
<evidence type="ECO:0000256" key="2">
    <source>
        <dbReference type="ARBA" id="ARBA00023015"/>
    </source>
</evidence>
<dbReference type="GO" id="GO:0006357">
    <property type="term" value="P:regulation of transcription by RNA polymerase II"/>
    <property type="evidence" value="ECO:0007669"/>
    <property type="project" value="TreeGrafter"/>
</dbReference>
<protein>
    <recommendedName>
        <fullName evidence="6">Mediator of RNA polymerase II transcription subunit 21</fullName>
    </recommendedName>
</protein>
<dbReference type="Proteomes" id="UP000614601">
    <property type="component" value="Unassembled WGS sequence"/>
</dbReference>
<reference evidence="7" key="1">
    <citation type="submission" date="2020-09" db="EMBL/GenBank/DDBJ databases">
        <authorList>
            <person name="Kikuchi T."/>
        </authorList>
    </citation>
    <scope>NUCLEOTIDE SEQUENCE</scope>
    <source>
        <strain evidence="7">SH1</strain>
    </source>
</reference>
<evidence type="ECO:0000256" key="3">
    <source>
        <dbReference type="ARBA" id="ARBA00023159"/>
    </source>
</evidence>
<gene>
    <name evidence="7" type="ORF">BOKJ2_LOCUS8401</name>
</gene>